<proteinExistence type="predicted"/>
<dbReference type="Proteomes" id="UP000076738">
    <property type="component" value="Unassembled WGS sequence"/>
</dbReference>
<organism evidence="1 2">
    <name type="scientific">Calocera viscosa (strain TUFC12733)</name>
    <dbReference type="NCBI Taxonomy" id="1330018"/>
    <lineage>
        <taxon>Eukaryota</taxon>
        <taxon>Fungi</taxon>
        <taxon>Dikarya</taxon>
        <taxon>Basidiomycota</taxon>
        <taxon>Agaricomycotina</taxon>
        <taxon>Dacrymycetes</taxon>
        <taxon>Dacrymycetales</taxon>
        <taxon>Dacrymycetaceae</taxon>
        <taxon>Calocera</taxon>
    </lineage>
</organism>
<accession>A0A167Q4I1</accession>
<dbReference type="AlphaFoldDB" id="A0A167Q4I1"/>
<evidence type="ECO:0000313" key="2">
    <source>
        <dbReference type="Proteomes" id="UP000076738"/>
    </source>
</evidence>
<name>A0A167Q4I1_CALVF</name>
<dbReference type="EMBL" id="KV417272">
    <property type="protein sequence ID" value="KZO99405.1"/>
    <property type="molecule type" value="Genomic_DNA"/>
</dbReference>
<protein>
    <submittedName>
        <fullName evidence="1">Uncharacterized protein</fullName>
    </submittedName>
</protein>
<gene>
    <name evidence="1" type="ORF">CALVIDRAFT_379844</name>
</gene>
<sequence>MLSHTCWLSATAKLLLKPASITFCYVCLRLHFSAHVMYARGEPYALNCRNPVNNANYAPFCWLSITKPPIFSNHNLVSSQRYSLTTYVHANLGHCVCKRERLLSFWKTTAAES</sequence>
<reference evidence="1 2" key="1">
    <citation type="journal article" date="2016" name="Mol. Biol. Evol.">
        <title>Comparative Genomics of Early-Diverging Mushroom-Forming Fungi Provides Insights into the Origins of Lignocellulose Decay Capabilities.</title>
        <authorList>
            <person name="Nagy L.G."/>
            <person name="Riley R."/>
            <person name="Tritt A."/>
            <person name="Adam C."/>
            <person name="Daum C."/>
            <person name="Floudas D."/>
            <person name="Sun H."/>
            <person name="Yadav J.S."/>
            <person name="Pangilinan J."/>
            <person name="Larsson K.H."/>
            <person name="Matsuura K."/>
            <person name="Barry K."/>
            <person name="Labutti K."/>
            <person name="Kuo R."/>
            <person name="Ohm R.A."/>
            <person name="Bhattacharya S.S."/>
            <person name="Shirouzu T."/>
            <person name="Yoshinaga Y."/>
            <person name="Martin F.M."/>
            <person name="Grigoriev I.V."/>
            <person name="Hibbett D.S."/>
        </authorList>
    </citation>
    <scope>NUCLEOTIDE SEQUENCE [LARGE SCALE GENOMIC DNA]</scope>
    <source>
        <strain evidence="1 2">TUFC12733</strain>
    </source>
</reference>
<keyword evidence="2" id="KW-1185">Reference proteome</keyword>
<evidence type="ECO:0000313" key="1">
    <source>
        <dbReference type="EMBL" id="KZO99405.1"/>
    </source>
</evidence>